<keyword evidence="2" id="KW-1185">Reference proteome</keyword>
<evidence type="ECO:0000313" key="2">
    <source>
        <dbReference type="Proteomes" id="UP000091857"/>
    </source>
</evidence>
<dbReference type="Proteomes" id="UP000091857">
    <property type="component" value="Chromosome 12"/>
</dbReference>
<comment type="caution">
    <text evidence="1">The sequence shown here is derived from an EMBL/GenBank/DDBJ whole genome shotgun (WGS) entry which is preliminary data.</text>
</comment>
<gene>
    <name evidence="1" type="ORF">MANES_12G094602v8</name>
</gene>
<accession>A0ACB7GRE8</accession>
<proteinExistence type="predicted"/>
<sequence length="192" mass="22756">MGFRGPMFTWNNRKDGVFNIQERFDPSLASIQCCALYPNAYVEHLEDKCSNHRPLLIHVAPSIPKAKRLFYFDARWVSNPTMDQIISQAWRENVNESVIFKVHSKLKACRRALMEWNKSNSSNSKKRIVQLELDLARPKETLPWNLERVKSIKKDLMGEIRNEEKYWEQKAGLNWLKSRDKNTFYFHARVIQ</sequence>
<reference evidence="2" key="1">
    <citation type="journal article" date="2016" name="Nat. Biotechnol.">
        <title>Sequencing wild and cultivated cassava and related species reveals extensive interspecific hybridization and genetic diversity.</title>
        <authorList>
            <person name="Bredeson J.V."/>
            <person name="Lyons J.B."/>
            <person name="Prochnik S.E."/>
            <person name="Wu G.A."/>
            <person name="Ha C.M."/>
            <person name="Edsinger-Gonzales E."/>
            <person name="Grimwood J."/>
            <person name="Schmutz J."/>
            <person name="Rabbi I.Y."/>
            <person name="Egesi C."/>
            <person name="Nauluvula P."/>
            <person name="Lebot V."/>
            <person name="Ndunguru J."/>
            <person name="Mkamilo G."/>
            <person name="Bart R.S."/>
            <person name="Setter T.L."/>
            <person name="Gleadow R.M."/>
            <person name="Kulakow P."/>
            <person name="Ferguson M.E."/>
            <person name="Rounsley S."/>
            <person name="Rokhsar D.S."/>
        </authorList>
    </citation>
    <scope>NUCLEOTIDE SEQUENCE [LARGE SCALE GENOMIC DNA]</scope>
    <source>
        <strain evidence="2">cv. AM560-2</strain>
    </source>
</reference>
<organism evidence="1 2">
    <name type="scientific">Manihot esculenta</name>
    <name type="common">Cassava</name>
    <name type="synonym">Jatropha manihot</name>
    <dbReference type="NCBI Taxonomy" id="3983"/>
    <lineage>
        <taxon>Eukaryota</taxon>
        <taxon>Viridiplantae</taxon>
        <taxon>Streptophyta</taxon>
        <taxon>Embryophyta</taxon>
        <taxon>Tracheophyta</taxon>
        <taxon>Spermatophyta</taxon>
        <taxon>Magnoliopsida</taxon>
        <taxon>eudicotyledons</taxon>
        <taxon>Gunneridae</taxon>
        <taxon>Pentapetalae</taxon>
        <taxon>rosids</taxon>
        <taxon>fabids</taxon>
        <taxon>Malpighiales</taxon>
        <taxon>Euphorbiaceae</taxon>
        <taxon>Crotonoideae</taxon>
        <taxon>Manihoteae</taxon>
        <taxon>Manihot</taxon>
    </lineage>
</organism>
<evidence type="ECO:0000313" key="1">
    <source>
        <dbReference type="EMBL" id="KAG8642531.1"/>
    </source>
</evidence>
<dbReference type="EMBL" id="CM004398">
    <property type="protein sequence ID" value="KAG8642531.1"/>
    <property type="molecule type" value="Genomic_DNA"/>
</dbReference>
<protein>
    <submittedName>
        <fullName evidence="1">Uncharacterized protein</fullName>
    </submittedName>
</protein>
<name>A0ACB7GRE8_MANES</name>